<proteinExistence type="inferred from homology"/>
<feature type="domain" description="Serine hydroxymethyltransferase-like" evidence="13">
    <location>
        <begin position="9"/>
        <end position="386"/>
    </location>
</feature>
<comment type="subunit">
    <text evidence="5 11">Homodimer.</text>
</comment>
<accession>A0A377H3D2</accession>
<evidence type="ECO:0000256" key="3">
    <source>
        <dbReference type="ARBA" id="ARBA00004496"/>
    </source>
</evidence>
<protein>
    <recommendedName>
        <fullName evidence="11">Serine hydroxymethyltransferase</fullName>
        <shortName evidence="11">SHMT</shortName>
        <shortName evidence="11">Serine methylase</shortName>
        <ecNumber evidence="11">2.1.2.1</ecNumber>
    </recommendedName>
</protein>
<dbReference type="GO" id="GO:0030170">
    <property type="term" value="F:pyridoxal phosphate binding"/>
    <property type="evidence" value="ECO:0007669"/>
    <property type="project" value="UniProtKB-UniRule"/>
</dbReference>
<dbReference type="CDD" id="cd00378">
    <property type="entry name" value="SHMT"/>
    <property type="match status" value="1"/>
</dbReference>
<dbReference type="RefSeq" id="WP_018346847.1">
    <property type="nucleotide sequence ID" value="NZ_UGGZ01000001.1"/>
</dbReference>
<dbReference type="InterPro" id="IPR049943">
    <property type="entry name" value="Ser_HO-MeTrfase-like"/>
</dbReference>
<feature type="modified residue" description="N6-(pyridoxal phosphate)lysine" evidence="11 12">
    <location>
        <position position="229"/>
    </location>
</feature>
<dbReference type="GO" id="GO:0035999">
    <property type="term" value="P:tetrahydrofolate interconversion"/>
    <property type="evidence" value="ECO:0007669"/>
    <property type="project" value="UniProtKB-UniRule"/>
</dbReference>
<evidence type="ECO:0000256" key="5">
    <source>
        <dbReference type="ARBA" id="ARBA00011738"/>
    </source>
</evidence>
<dbReference type="HAMAP" id="MF_00051">
    <property type="entry name" value="SHMT"/>
    <property type="match status" value="1"/>
</dbReference>
<sequence length="420" mass="45691">MLKRSMNIADYDKELWDAICNEDRRQEEHIELIASENYASPRVMQAQGSQLTNKYAEGYPGKRYYGGCEYVDIVEQLAIDRAKALFGADYANVQPHSGSQANAAVYMALAEPGDTILGMSLAHGGHLTHGAAVSFSGKIYHAEQYGITDDGVIDYDALREQALRVKPKVIVGGFSAYSQVVDWKKMREIADEVGAYLFVDMAHVAGLIAAGVYPNPLEYAHVVTTTTHKTLAGPRGGLILAKGGSEELYKKLNSAVFPAGQGGPLMHVIAAKAVCFKEAMEPEFKAYQQQVVKNAQAMVEVFKQRGYNIVSNGTQNHLFLVDLVNKGLTGKAADAALGRANITVNKNAVPNDPKSPFVTSGIRVGTPSVTRRGFQEEDVKALAGWMCDVLDAIGKDNENEVIEATKQKVLEICRRLAVYA</sequence>
<dbReference type="GO" id="GO:0008168">
    <property type="term" value="F:methyltransferase activity"/>
    <property type="evidence" value="ECO:0007669"/>
    <property type="project" value="UniProtKB-KW"/>
</dbReference>
<feature type="binding site" evidence="11">
    <location>
        <begin position="355"/>
        <end position="357"/>
    </location>
    <ligand>
        <name>(6S)-5,6,7,8-tetrahydrofolate</name>
        <dbReference type="ChEBI" id="CHEBI:57453"/>
    </ligand>
</feature>
<evidence type="ECO:0000313" key="14">
    <source>
        <dbReference type="EMBL" id="STO37073.1"/>
    </source>
</evidence>
<evidence type="ECO:0000259" key="13">
    <source>
        <dbReference type="Pfam" id="PF00464"/>
    </source>
</evidence>
<comment type="subcellular location">
    <subcellularLocation>
        <location evidence="3 11">Cytoplasm</location>
    </subcellularLocation>
</comment>
<evidence type="ECO:0000313" key="15">
    <source>
        <dbReference type="Proteomes" id="UP000254232"/>
    </source>
</evidence>
<evidence type="ECO:0000256" key="8">
    <source>
        <dbReference type="ARBA" id="ARBA00022605"/>
    </source>
</evidence>
<dbReference type="Pfam" id="PF00464">
    <property type="entry name" value="SHMT"/>
    <property type="match status" value="1"/>
</dbReference>
<evidence type="ECO:0000256" key="7">
    <source>
        <dbReference type="ARBA" id="ARBA00022563"/>
    </source>
</evidence>
<dbReference type="PANTHER" id="PTHR11680">
    <property type="entry name" value="SERINE HYDROXYMETHYLTRANSFERASE"/>
    <property type="match status" value="1"/>
</dbReference>
<evidence type="ECO:0000256" key="2">
    <source>
        <dbReference type="ARBA" id="ARBA00001933"/>
    </source>
</evidence>
<dbReference type="GO" id="GO:0019264">
    <property type="term" value="P:glycine biosynthetic process from serine"/>
    <property type="evidence" value="ECO:0007669"/>
    <property type="project" value="UniProtKB-UniRule"/>
</dbReference>
<dbReference type="InterPro" id="IPR015422">
    <property type="entry name" value="PyrdxlP-dep_Trfase_small"/>
</dbReference>
<keyword evidence="8 11" id="KW-0028">Amino-acid biosynthesis</keyword>
<comment type="catalytic activity">
    <reaction evidence="1 11">
        <text>(6R)-5,10-methylene-5,6,7,8-tetrahydrofolate + glycine + H2O = (6S)-5,6,7,8-tetrahydrofolate + L-serine</text>
        <dbReference type="Rhea" id="RHEA:15481"/>
        <dbReference type="ChEBI" id="CHEBI:15377"/>
        <dbReference type="ChEBI" id="CHEBI:15636"/>
        <dbReference type="ChEBI" id="CHEBI:33384"/>
        <dbReference type="ChEBI" id="CHEBI:57305"/>
        <dbReference type="ChEBI" id="CHEBI:57453"/>
        <dbReference type="EC" id="2.1.2.1"/>
    </reaction>
</comment>
<keyword evidence="6 11" id="KW-0963">Cytoplasm</keyword>
<dbReference type="AlphaFoldDB" id="A0A377H3D2"/>
<evidence type="ECO:0000256" key="10">
    <source>
        <dbReference type="ARBA" id="ARBA00022898"/>
    </source>
</evidence>
<dbReference type="GO" id="GO:0032259">
    <property type="term" value="P:methylation"/>
    <property type="evidence" value="ECO:0007669"/>
    <property type="project" value="UniProtKB-KW"/>
</dbReference>
<keyword evidence="9 11" id="KW-0808">Transferase</keyword>
<comment type="pathway">
    <text evidence="11">One-carbon metabolism; tetrahydrofolate interconversion.</text>
</comment>
<dbReference type="GO" id="GO:0005829">
    <property type="term" value="C:cytosol"/>
    <property type="evidence" value="ECO:0007669"/>
    <property type="project" value="TreeGrafter"/>
</dbReference>
<reference evidence="14 15" key="1">
    <citation type="submission" date="2018-06" db="EMBL/GenBank/DDBJ databases">
        <authorList>
            <consortium name="Pathogen Informatics"/>
            <person name="Doyle S."/>
        </authorList>
    </citation>
    <scope>NUCLEOTIDE SEQUENCE [LARGE SCALE GENOMIC DNA]</scope>
    <source>
        <strain evidence="14 15">NCTC11413</strain>
    </source>
</reference>
<dbReference type="Gene3D" id="3.40.640.10">
    <property type="entry name" value="Type I PLP-dependent aspartate aminotransferase-like (Major domain)"/>
    <property type="match status" value="1"/>
</dbReference>
<dbReference type="UniPathway" id="UPA00288">
    <property type="reaction ID" value="UER01023"/>
</dbReference>
<evidence type="ECO:0000256" key="9">
    <source>
        <dbReference type="ARBA" id="ARBA00022679"/>
    </source>
</evidence>
<dbReference type="EC" id="2.1.2.1" evidence="11"/>
<dbReference type="NCBIfam" id="NF000586">
    <property type="entry name" value="PRK00011.1"/>
    <property type="match status" value="1"/>
</dbReference>
<keyword evidence="10 11" id="KW-0663">Pyridoxal phosphate</keyword>
<dbReference type="FunFam" id="3.90.1150.10:FF:000003">
    <property type="entry name" value="Serine hydroxymethyltransferase"/>
    <property type="match status" value="1"/>
</dbReference>
<keyword evidence="14" id="KW-0489">Methyltransferase</keyword>
<keyword evidence="7 11" id="KW-0554">One-carbon metabolism</keyword>
<evidence type="ECO:0000256" key="12">
    <source>
        <dbReference type="PIRSR" id="PIRSR000412-50"/>
    </source>
</evidence>
<comment type="function">
    <text evidence="11">Catalyzes the reversible interconversion of serine and glycine with tetrahydrofolate (THF) serving as the one-carbon carrier. This reaction serves as the major source of one-carbon groups required for the biosynthesis of purines, thymidylate, methionine, and other important biomolecules. Also exhibits THF-independent aldolase activity toward beta-hydroxyamino acids, producing glycine and aldehydes, via a retro-aldol mechanism.</text>
</comment>
<evidence type="ECO:0000256" key="1">
    <source>
        <dbReference type="ARBA" id="ARBA00001528"/>
    </source>
</evidence>
<feature type="binding site" evidence="11">
    <location>
        <begin position="125"/>
        <end position="127"/>
    </location>
    <ligand>
        <name>(6S)-5,6,7,8-tetrahydrofolate</name>
        <dbReference type="ChEBI" id="CHEBI:57453"/>
    </ligand>
</feature>
<comment type="pathway">
    <text evidence="11">Amino-acid biosynthesis; glycine biosynthesis; glycine from L-serine: step 1/1.</text>
</comment>
<dbReference type="SUPFAM" id="SSF53383">
    <property type="entry name" value="PLP-dependent transferases"/>
    <property type="match status" value="1"/>
</dbReference>
<dbReference type="FunFam" id="3.40.640.10:FF:000001">
    <property type="entry name" value="Serine hydroxymethyltransferase"/>
    <property type="match status" value="1"/>
</dbReference>
<dbReference type="GeneID" id="77263288"/>
<dbReference type="InterPro" id="IPR039429">
    <property type="entry name" value="SHMT-like_dom"/>
</dbReference>
<dbReference type="InterPro" id="IPR015421">
    <property type="entry name" value="PyrdxlP-dep_Trfase_major"/>
</dbReference>
<gene>
    <name evidence="11 14" type="primary">glyA</name>
    <name evidence="14" type="ORF">NCTC11413_00157</name>
</gene>
<dbReference type="PROSITE" id="PS00096">
    <property type="entry name" value="SHMT"/>
    <property type="match status" value="1"/>
</dbReference>
<comment type="similarity">
    <text evidence="4 11">Belongs to the SHMT family.</text>
</comment>
<feature type="binding site" evidence="11">
    <location>
        <position position="246"/>
    </location>
    <ligand>
        <name>(6S)-5,6,7,8-tetrahydrofolate</name>
        <dbReference type="ChEBI" id="CHEBI:57453"/>
    </ligand>
</feature>
<dbReference type="Proteomes" id="UP000254232">
    <property type="component" value="Unassembled WGS sequence"/>
</dbReference>
<organism evidence="14 15">
    <name type="scientific">Gallibacterium anatis</name>
    <dbReference type="NCBI Taxonomy" id="750"/>
    <lineage>
        <taxon>Bacteria</taxon>
        <taxon>Pseudomonadati</taxon>
        <taxon>Pseudomonadota</taxon>
        <taxon>Gammaproteobacteria</taxon>
        <taxon>Pasteurellales</taxon>
        <taxon>Pasteurellaceae</taxon>
        <taxon>Gallibacterium</taxon>
    </lineage>
</organism>
<evidence type="ECO:0000256" key="4">
    <source>
        <dbReference type="ARBA" id="ARBA00006376"/>
    </source>
</evidence>
<comment type="cofactor">
    <cofactor evidence="2 11 12">
        <name>pyridoxal 5'-phosphate</name>
        <dbReference type="ChEBI" id="CHEBI:597326"/>
    </cofactor>
</comment>
<dbReference type="GO" id="GO:0004372">
    <property type="term" value="F:glycine hydroxymethyltransferase activity"/>
    <property type="evidence" value="ECO:0007669"/>
    <property type="project" value="UniProtKB-UniRule"/>
</dbReference>
<dbReference type="PANTHER" id="PTHR11680:SF50">
    <property type="entry name" value="SERINE HYDROXYMETHYLTRANSFERASE"/>
    <property type="match status" value="1"/>
</dbReference>
<name>A0A377H3D2_9PAST</name>
<feature type="binding site" evidence="11">
    <location>
        <position position="121"/>
    </location>
    <ligand>
        <name>(6S)-5,6,7,8-tetrahydrofolate</name>
        <dbReference type="ChEBI" id="CHEBI:57453"/>
    </ligand>
</feature>
<dbReference type="Gene3D" id="3.90.1150.10">
    <property type="entry name" value="Aspartate Aminotransferase, domain 1"/>
    <property type="match status" value="1"/>
</dbReference>
<dbReference type="EMBL" id="UGGZ01000001">
    <property type="protein sequence ID" value="STO37073.1"/>
    <property type="molecule type" value="Genomic_DNA"/>
</dbReference>
<feature type="site" description="Plays an important role in substrate specificity" evidence="11">
    <location>
        <position position="228"/>
    </location>
</feature>
<dbReference type="InterPro" id="IPR001085">
    <property type="entry name" value="Ser_HO-MeTrfase"/>
</dbReference>
<dbReference type="InterPro" id="IPR015424">
    <property type="entry name" value="PyrdxlP-dep_Trfase"/>
</dbReference>
<dbReference type="InterPro" id="IPR019798">
    <property type="entry name" value="Ser_HO-MeTrfase_PLP_BS"/>
</dbReference>
<evidence type="ECO:0000256" key="6">
    <source>
        <dbReference type="ARBA" id="ARBA00022490"/>
    </source>
</evidence>
<dbReference type="PIRSF" id="PIRSF000412">
    <property type="entry name" value="SHMT"/>
    <property type="match status" value="1"/>
</dbReference>
<evidence type="ECO:0000256" key="11">
    <source>
        <dbReference type="HAMAP-Rule" id="MF_00051"/>
    </source>
</evidence>
<dbReference type="UniPathway" id="UPA00193"/>